<dbReference type="Gene3D" id="2.160.20.80">
    <property type="entry name" value="E3 ubiquitin-protein ligase SopA"/>
    <property type="match status" value="1"/>
</dbReference>
<protein>
    <submittedName>
        <fullName evidence="2">Pentapeptide repeat-containing protein</fullName>
    </submittedName>
</protein>
<dbReference type="Proteomes" id="UP000199405">
    <property type="component" value="Unassembled WGS sequence"/>
</dbReference>
<dbReference type="InterPro" id="IPR001646">
    <property type="entry name" value="5peptide_repeat"/>
</dbReference>
<keyword evidence="1" id="KW-1133">Transmembrane helix</keyword>
<dbReference type="GeneID" id="93472580"/>
<reference evidence="2 3" key="1">
    <citation type="submission" date="2016-06" db="EMBL/GenBank/DDBJ databases">
        <authorList>
            <person name="Varghese N."/>
            <person name="Submissions Spin"/>
        </authorList>
    </citation>
    <scope>NUCLEOTIDE SEQUENCE [LARGE SCALE GENOMIC DNA]</scope>
    <source>
        <strain evidence="2 3">DSM 45142</strain>
    </source>
</reference>
<dbReference type="InterPro" id="IPR051082">
    <property type="entry name" value="Pentapeptide-BTB/POZ_domain"/>
</dbReference>
<keyword evidence="1" id="KW-0472">Membrane</keyword>
<feature type="transmembrane region" description="Helical" evidence="1">
    <location>
        <begin position="20"/>
        <end position="43"/>
    </location>
</feature>
<dbReference type="PANTHER" id="PTHR14136:SF17">
    <property type="entry name" value="BTB_POZ DOMAIN-CONTAINING PROTEIN KCTD9"/>
    <property type="match status" value="1"/>
</dbReference>
<organism evidence="2 3">
    <name type="scientific">Micromonospora tulbaghiae</name>
    <dbReference type="NCBI Taxonomy" id="479978"/>
    <lineage>
        <taxon>Bacteria</taxon>
        <taxon>Bacillati</taxon>
        <taxon>Actinomycetota</taxon>
        <taxon>Actinomycetes</taxon>
        <taxon>Micromonosporales</taxon>
        <taxon>Micromonosporaceae</taxon>
        <taxon>Micromonospora</taxon>
    </lineage>
</organism>
<dbReference type="EMBL" id="FMCQ01000009">
    <property type="protein sequence ID" value="SCF07795.1"/>
    <property type="molecule type" value="Genomic_DNA"/>
</dbReference>
<dbReference type="PANTHER" id="PTHR14136">
    <property type="entry name" value="BTB_POZ DOMAIN-CONTAINING PROTEIN KCTD9"/>
    <property type="match status" value="1"/>
</dbReference>
<dbReference type="RefSeq" id="WP_091426440.1">
    <property type="nucleotide sequence ID" value="NZ_FMCQ01000009.1"/>
</dbReference>
<evidence type="ECO:0000313" key="2">
    <source>
        <dbReference type="EMBL" id="SCF07795.1"/>
    </source>
</evidence>
<sequence>MRLELASVAPLELKPDPWQRLLAIGSILSVIVLGVGLFITNAANRHQQEATRRQQDLAAAGQIADRFAQAIDQLGQAGADKIDVRLGALYSLERIMRDSAIDQPAVVEVVAAFIRVHAPASAANPIAPTASPQNFRVPTTSVDIQAALTVLGRRNRDHDYLPHGLNLAGTNLGGANLADSQLDGANLDNADLRGAFMSKTQLKGAFMGRANLYGSTVSVANLSKAFLVGADLRYAKMHATDLTWADLRGADLRGADMLGAALAMADLTGADLRGAVNLTKDGVRCAKVDDLTRLPGGITRPAPLNDLELEFCRFS</sequence>
<gene>
    <name evidence="2" type="ORF">GA0070562_5898</name>
</gene>
<evidence type="ECO:0000313" key="3">
    <source>
        <dbReference type="Proteomes" id="UP000199405"/>
    </source>
</evidence>
<keyword evidence="1" id="KW-0812">Transmembrane</keyword>
<dbReference type="SUPFAM" id="SSF141571">
    <property type="entry name" value="Pentapeptide repeat-like"/>
    <property type="match status" value="1"/>
</dbReference>
<evidence type="ECO:0000256" key="1">
    <source>
        <dbReference type="SAM" id="Phobius"/>
    </source>
</evidence>
<dbReference type="Pfam" id="PF00805">
    <property type="entry name" value="Pentapeptide"/>
    <property type="match status" value="2"/>
</dbReference>
<accession>A0ABY0KSW8</accession>
<proteinExistence type="predicted"/>
<comment type="caution">
    <text evidence="2">The sequence shown here is derived from an EMBL/GenBank/DDBJ whole genome shotgun (WGS) entry which is preliminary data.</text>
</comment>
<name>A0ABY0KSW8_9ACTN</name>
<keyword evidence="3" id="KW-1185">Reference proteome</keyword>